<evidence type="ECO:0000313" key="2">
    <source>
        <dbReference type="EMBL" id="GAA3738042.1"/>
    </source>
</evidence>
<feature type="compositionally biased region" description="Basic residues" evidence="1">
    <location>
        <begin position="33"/>
        <end position="47"/>
    </location>
</feature>
<reference evidence="3" key="1">
    <citation type="journal article" date="2019" name="Int. J. Syst. Evol. Microbiol.">
        <title>The Global Catalogue of Microorganisms (GCM) 10K type strain sequencing project: providing services to taxonomists for standard genome sequencing and annotation.</title>
        <authorList>
            <consortium name="The Broad Institute Genomics Platform"/>
            <consortium name="The Broad Institute Genome Sequencing Center for Infectious Disease"/>
            <person name="Wu L."/>
            <person name="Ma J."/>
        </authorList>
    </citation>
    <scope>NUCLEOTIDE SEQUENCE [LARGE SCALE GENOMIC DNA]</scope>
    <source>
        <strain evidence="3">JCM 17137</strain>
    </source>
</reference>
<feature type="region of interest" description="Disordered" evidence="1">
    <location>
        <begin position="33"/>
        <end position="72"/>
    </location>
</feature>
<accession>A0ABP7FEQ9</accession>
<proteinExistence type="predicted"/>
<gene>
    <name evidence="2" type="ORF">GCM10022402_17460</name>
</gene>
<sequence length="143" mass="15791">MAQVVQVNILKAPALRADAPALWGALGLRAAARSRTHPTGRQRRKTRVPTGFTGNAPETERRAPHGAEQVRTAPHHPLSRVLWLLVFWDPWHTIARPCLSVVTDPSAIEHHGPETVVARSWGWGRWLGTVAEAPPLGLLRRPL</sequence>
<name>A0ABP7FEQ9_9ACTN</name>
<keyword evidence="3" id="KW-1185">Reference proteome</keyword>
<dbReference type="Proteomes" id="UP001500908">
    <property type="component" value="Unassembled WGS sequence"/>
</dbReference>
<comment type="caution">
    <text evidence="2">The sequence shown here is derived from an EMBL/GenBank/DDBJ whole genome shotgun (WGS) entry which is preliminary data.</text>
</comment>
<evidence type="ECO:0000313" key="3">
    <source>
        <dbReference type="Proteomes" id="UP001500908"/>
    </source>
</evidence>
<protein>
    <submittedName>
        <fullName evidence="2">Uncharacterized protein</fullName>
    </submittedName>
</protein>
<organism evidence="2 3">
    <name type="scientific">Salinactinospora qingdaonensis</name>
    <dbReference type="NCBI Taxonomy" id="702744"/>
    <lineage>
        <taxon>Bacteria</taxon>
        <taxon>Bacillati</taxon>
        <taxon>Actinomycetota</taxon>
        <taxon>Actinomycetes</taxon>
        <taxon>Streptosporangiales</taxon>
        <taxon>Nocardiopsidaceae</taxon>
        <taxon>Salinactinospora</taxon>
    </lineage>
</organism>
<evidence type="ECO:0000256" key="1">
    <source>
        <dbReference type="SAM" id="MobiDB-lite"/>
    </source>
</evidence>
<dbReference type="EMBL" id="BAABDD010000006">
    <property type="protein sequence ID" value="GAA3738042.1"/>
    <property type="molecule type" value="Genomic_DNA"/>
</dbReference>